<keyword evidence="6" id="KW-0143">Chaperone</keyword>
<feature type="non-terminal residue" evidence="9">
    <location>
        <position position="1"/>
    </location>
</feature>
<dbReference type="GO" id="GO:0016531">
    <property type="term" value="F:copper chaperone activity"/>
    <property type="evidence" value="ECO:0007669"/>
    <property type="project" value="TreeGrafter"/>
</dbReference>
<dbReference type="CDD" id="cd00371">
    <property type="entry name" value="HMA"/>
    <property type="match status" value="1"/>
</dbReference>
<keyword evidence="3" id="KW-0187">Copper transport</keyword>
<dbReference type="Gene3D" id="3.30.70.100">
    <property type="match status" value="1"/>
</dbReference>
<feature type="domain" description="HMA" evidence="8">
    <location>
        <begin position="1"/>
        <end position="66"/>
    </location>
</feature>
<gene>
    <name evidence="9" type="ORF">AMATHDRAFT_135703</name>
</gene>
<dbReference type="GO" id="GO:0006825">
    <property type="term" value="P:copper ion transport"/>
    <property type="evidence" value="ECO:0007669"/>
    <property type="project" value="UniProtKB-KW"/>
</dbReference>
<evidence type="ECO:0000259" key="8">
    <source>
        <dbReference type="PROSITE" id="PS50846"/>
    </source>
</evidence>
<dbReference type="SUPFAM" id="SSF55008">
    <property type="entry name" value="HMA, heavy metal-associated domain"/>
    <property type="match status" value="1"/>
</dbReference>
<dbReference type="STRING" id="703135.A0A2A9P120"/>
<keyword evidence="5" id="KW-0406">Ion transport</keyword>
<evidence type="ECO:0000256" key="7">
    <source>
        <dbReference type="ARBA" id="ARBA00038171"/>
    </source>
</evidence>
<dbReference type="InterPro" id="IPR036163">
    <property type="entry name" value="HMA_dom_sf"/>
</dbReference>
<dbReference type="FunFam" id="3.30.70.100:FF:000008">
    <property type="entry name" value="Copper transport protein ATOX1"/>
    <property type="match status" value="1"/>
</dbReference>
<dbReference type="GO" id="GO:0005829">
    <property type="term" value="C:cytosol"/>
    <property type="evidence" value="ECO:0007669"/>
    <property type="project" value="TreeGrafter"/>
</dbReference>
<reference evidence="9 10" key="1">
    <citation type="submission" date="2014-02" db="EMBL/GenBank/DDBJ databases">
        <title>Transposable element dynamics among asymbiotic and ectomycorrhizal Amanita fungi.</title>
        <authorList>
            <consortium name="DOE Joint Genome Institute"/>
            <person name="Hess J."/>
            <person name="Skrede I."/>
            <person name="Wolfe B."/>
            <person name="LaButti K."/>
            <person name="Ohm R.A."/>
            <person name="Grigoriev I.V."/>
            <person name="Pringle A."/>
        </authorList>
    </citation>
    <scope>NUCLEOTIDE SEQUENCE [LARGE SCALE GENOMIC DNA]</scope>
    <source>
        <strain evidence="9 10">SKay4041</strain>
    </source>
</reference>
<sequence length="101" mass="11330">HKYKFDVKMTCSGCSGAITRVLDKAKTEGGVSSFEVDLGTQMVTVVGSMPYDDVLSRIKKTGKEVWSSFCLLIYITADNGYRSALARSFPEYTWFYVKYKG</sequence>
<evidence type="ECO:0000313" key="9">
    <source>
        <dbReference type="EMBL" id="PFH54320.1"/>
    </source>
</evidence>
<evidence type="ECO:0000256" key="4">
    <source>
        <dbReference type="ARBA" id="ARBA00023008"/>
    </source>
</evidence>
<dbReference type="PANTHER" id="PTHR46365:SF1">
    <property type="entry name" value="COPPER TRANSPORT PROTEIN ATOX1"/>
    <property type="match status" value="1"/>
</dbReference>
<dbReference type="InterPro" id="IPR006121">
    <property type="entry name" value="HMA_dom"/>
</dbReference>
<dbReference type="EMBL" id="KZ301970">
    <property type="protein sequence ID" value="PFH54320.1"/>
    <property type="molecule type" value="Genomic_DNA"/>
</dbReference>
<comment type="similarity">
    <text evidence="7">Belongs to the ATX1 family.</text>
</comment>
<keyword evidence="2" id="KW-0479">Metal-binding</keyword>
<evidence type="ECO:0000256" key="6">
    <source>
        <dbReference type="ARBA" id="ARBA00023186"/>
    </source>
</evidence>
<dbReference type="OrthoDB" id="689350at2759"/>
<dbReference type="Pfam" id="PF00403">
    <property type="entry name" value="HMA"/>
    <property type="match status" value="1"/>
</dbReference>
<evidence type="ECO:0000256" key="2">
    <source>
        <dbReference type="ARBA" id="ARBA00022723"/>
    </source>
</evidence>
<keyword evidence="10" id="KW-1185">Reference proteome</keyword>
<dbReference type="Proteomes" id="UP000242287">
    <property type="component" value="Unassembled WGS sequence"/>
</dbReference>
<dbReference type="InterPro" id="IPR051881">
    <property type="entry name" value="Copper_transport_ATOX1-like"/>
</dbReference>
<dbReference type="PROSITE" id="PS50846">
    <property type="entry name" value="HMA_2"/>
    <property type="match status" value="1"/>
</dbReference>
<proteinExistence type="inferred from homology"/>
<dbReference type="GO" id="GO:0046872">
    <property type="term" value="F:metal ion binding"/>
    <property type="evidence" value="ECO:0007669"/>
    <property type="project" value="UniProtKB-KW"/>
</dbReference>
<protein>
    <recommendedName>
        <fullName evidence="8">HMA domain-containing protein</fullName>
    </recommendedName>
</protein>
<evidence type="ECO:0000313" key="10">
    <source>
        <dbReference type="Proteomes" id="UP000242287"/>
    </source>
</evidence>
<keyword evidence="1" id="KW-0813">Transport</keyword>
<dbReference type="AlphaFoldDB" id="A0A2A9P120"/>
<dbReference type="PANTHER" id="PTHR46365">
    <property type="entry name" value="COPPER TRANSPORT PROTEIN ATOX1"/>
    <property type="match status" value="1"/>
</dbReference>
<accession>A0A2A9P120</accession>
<evidence type="ECO:0000256" key="5">
    <source>
        <dbReference type="ARBA" id="ARBA00023065"/>
    </source>
</evidence>
<name>A0A2A9P120_9AGAR</name>
<evidence type="ECO:0000256" key="3">
    <source>
        <dbReference type="ARBA" id="ARBA00022796"/>
    </source>
</evidence>
<organism evidence="9 10">
    <name type="scientific">Amanita thiersii Skay4041</name>
    <dbReference type="NCBI Taxonomy" id="703135"/>
    <lineage>
        <taxon>Eukaryota</taxon>
        <taxon>Fungi</taxon>
        <taxon>Dikarya</taxon>
        <taxon>Basidiomycota</taxon>
        <taxon>Agaricomycotina</taxon>
        <taxon>Agaricomycetes</taxon>
        <taxon>Agaricomycetidae</taxon>
        <taxon>Agaricales</taxon>
        <taxon>Pluteineae</taxon>
        <taxon>Amanitaceae</taxon>
        <taxon>Amanita</taxon>
    </lineage>
</organism>
<evidence type="ECO:0000256" key="1">
    <source>
        <dbReference type="ARBA" id="ARBA00022448"/>
    </source>
</evidence>
<keyword evidence="4" id="KW-0186">Copper</keyword>